<name>A0A327JS28_9BRAD</name>
<protein>
    <submittedName>
        <fullName evidence="1">Uncharacterized protein</fullName>
    </submittedName>
</protein>
<dbReference type="RefSeq" id="WP_210207725.1">
    <property type="nucleotide sequence ID" value="NZ_NPEU01000762.1"/>
</dbReference>
<dbReference type="Proteomes" id="UP000248863">
    <property type="component" value="Unassembled WGS sequence"/>
</dbReference>
<accession>A0A327JS28</accession>
<sequence>EAVHRPQGRRRLIMTARTTRTGIDPETGRLLRGRAHAESCVRRIFATRIGTRVMRLDLGADLAPLRGENLTAANVLRAYAEMVTAVHSQEPAIRFRKIEPALKDGRNGAIAFVFSYVFYPFGHLGDYTVAEDADVRVPITALARGTAAVSGGWS</sequence>
<keyword evidence="2" id="KW-1185">Reference proteome</keyword>
<dbReference type="SUPFAM" id="SSF160719">
    <property type="entry name" value="gpW/gp25-like"/>
    <property type="match status" value="1"/>
</dbReference>
<dbReference type="AlphaFoldDB" id="A0A327JS28"/>
<evidence type="ECO:0000313" key="1">
    <source>
        <dbReference type="EMBL" id="RAI28425.1"/>
    </source>
</evidence>
<reference evidence="1 2" key="1">
    <citation type="submission" date="2017-07" db="EMBL/GenBank/DDBJ databases">
        <title>Draft Genome Sequences of Select Purple Nonsulfur Bacteria.</title>
        <authorList>
            <person name="Lasarre B."/>
            <person name="Mckinlay J.B."/>
        </authorList>
    </citation>
    <scope>NUCLEOTIDE SEQUENCE [LARGE SCALE GENOMIC DNA]</scope>
    <source>
        <strain evidence="1 2">DSM 11907</strain>
    </source>
</reference>
<organism evidence="1 2">
    <name type="scientific">Rhodoplanes elegans</name>
    <dbReference type="NCBI Taxonomy" id="29408"/>
    <lineage>
        <taxon>Bacteria</taxon>
        <taxon>Pseudomonadati</taxon>
        <taxon>Pseudomonadota</taxon>
        <taxon>Alphaproteobacteria</taxon>
        <taxon>Hyphomicrobiales</taxon>
        <taxon>Nitrobacteraceae</taxon>
        <taxon>Rhodoplanes</taxon>
    </lineage>
</organism>
<comment type="caution">
    <text evidence="1">The sequence shown here is derived from an EMBL/GenBank/DDBJ whole genome shotgun (WGS) entry which is preliminary data.</text>
</comment>
<feature type="non-terminal residue" evidence="1">
    <location>
        <position position="1"/>
    </location>
</feature>
<dbReference type="Gene3D" id="3.10.450.40">
    <property type="match status" value="1"/>
</dbReference>
<dbReference type="EMBL" id="NPEU01000762">
    <property type="protein sequence ID" value="RAI28425.1"/>
    <property type="molecule type" value="Genomic_DNA"/>
</dbReference>
<evidence type="ECO:0000313" key="2">
    <source>
        <dbReference type="Proteomes" id="UP000248863"/>
    </source>
</evidence>
<gene>
    <name evidence="1" type="ORF">CH338_29400</name>
</gene>
<proteinExistence type="predicted"/>